<gene>
    <name evidence="3" type="ORF">N5910_07145</name>
    <name evidence="2" type="ORF">U2150_02390</name>
</gene>
<keyword evidence="1" id="KW-1133">Transmembrane helix</keyword>
<protein>
    <submittedName>
        <fullName evidence="3">Uncharacterized protein</fullName>
    </submittedName>
</protein>
<name>A0A9E7UMS7_METWO</name>
<organism evidence="3">
    <name type="scientific">Methanothermobacter wolfeii</name>
    <name type="common">Methanobacterium wolfei</name>
    <dbReference type="NCBI Taxonomy" id="145261"/>
    <lineage>
        <taxon>Archaea</taxon>
        <taxon>Methanobacteriati</taxon>
        <taxon>Methanobacteriota</taxon>
        <taxon>Methanomada group</taxon>
        <taxon>Methanobacteria</taxon>
        <taxon>Methanobacteriales</taxon>
        <taxon>Methanobacteriaceae</taxon>
        <taxon>Methanothermobacter</taxon>
    </lineage>
</organism>
<dbReference type="Proteomes" id="UP001065373">
    <property type="component" value="Chromosome"/>
</dbReference>
<dbReference type="AlphaFoldDB" id="A0A9E7UMS7"/>
<dbReference type="EMBL" id="JAXUHJ010000005">
    <property type="protein sequence ID" value="MEJ8542341.1"/>
    <property type="molecule type" value="Genomic_DNA"/>
</dbReference>
<dbReference type="Proteomes" id="UP001369247">
    <property type="component" value="Unassembled WGS sequence"/>
</dbReference>
<dbReference type="RefSeq" id="WP_084531256.1">
    <property type="nucleotide sequence ID" value="NZ_CP104550.1"/>
</dbReference>
<reference evidence="2 4" key="2">
    <citation type="submission" date="2023-12" db="EMBL/GenBank/DDBJ databases">
        <title>Phenotypic and Genomic Characterization of Methanothermobacter wolfeii Strain BSEL, a CO2-Capturing Archaeon with Minimal Nutrient Requirements.</title>
        <authorList>
            <person name="Ale Enriquez F."/>
            <person name="Ahring B.K."/>
        </authorList>
    </citation>
    <scope>NUCLEOTIDE SEQUENCE [LARGE SCALE GENOMIC DNA]</scope>
    <source>
        <strain evidence="2 4">BSEL-1</strain>
    </source>
</reference>
<proteinExistence type="predicted"/>
<evidence type="ECO:0000313" key="3">
    <source>
        <dbReference type="EMBL" id="UXH31312.1"/>
    </source>
</evidence>
<evidence type="ECO:0000313" key="2">
    <source>
        <dbReference type="EMBL" id="MEJ8542341.1"/>
    </source>
</evidence>
<evidence type="ECO:0000313" key="4">
    <source>
        <dbReference type="Proteomes" id="UP001369247"/>
    </source>
</evidence>
<keyword evidence="1" id="KW-0472">Membrane</keyword>
<accession>A0A9E7UMS7</accession>
<keyword evidence="1" id="KW-0812">Transmembrane</keyword>
<dbReference type="EMBL" id="CP104550">
    <property type="protein sequence ID" value="UXH31312.1"/>
    <property type="molecule type" value="Genomic_DNA"/>
</dbReference>
<evidence type="ECO:0000256" key="1">
    <source>
        <dbReference type="SAM" id="Phobius"/>
    </source>
</evidence>
<keyword evidence="4" id="KW-1185">Reference proteome</keyword>
<feature type="transmembrane region" description="Helical" evidence="1">
    <location>
        <begin position="276"/>
        <end position="295"/>
    </location>
</feature>
<reference evidence="3" key="1">
    <citation type="submission" date="2022-09" db="EMBL/GenBank/DDBJ databases">
        <title>Characterization of three MwoI isoschizomers from sequenced genome and metagenomes.</title>
        <authorList>
            <person name="Fomenkov A."/>
            <person name="Xu S.Y."/>
            <person name="Roberts R.J."/>
        </authorList>
    </citation>
    <scope>NUCLEOTIDE SEQUENCE</scope>
    <source>
        <strain evidence="3">DSM 2970</strain>
    </source>
</reference>
<dbReference type="GeneID" id="75107015"/>
<sequence>MLLSAAVVPESGSAAKETWVKENPSATSFRLKDLTAVITVKIKNNDKNVQYFKIGHVYQGSLQENSTIKWIIQWTDPAAIKMVKSRTPELGGDYGWKIKPGETKTVSFGLQATGEMGEIPSYIVNVESDDSNYWPILNEPGLMSSWFIPNEIEVLNPSLDLKYWKGTFGFTLINIDDERVSGIVRAPIAPVNSRVIYSSPQAFSDDNLFVSTQVAAWDVTMDPETSQRFIYTYEWPAKITGGMPQQAAAVTTHREPSTGPQVHHQGFQVRKTGAPYGPLVIGALVTAAAVAYTRLMR</sequence>